<comment type="miscellaneous">
    <text evidence="8">The a and c carboxylates of cobyrinate and Ni-sirohydrochlorin are activated for nucleophilic attack via formation of a phosphorylated intermediate by ATP. CbiA catalyzes first the amidation of the c-carboxylate, and then that of the a-carboxylate.</text>
</comment>
<reference evidence="11 12" key="1">
    <citation type="journal article" date="2015" name="Genome Announc.">
        <title>Complete Genome Sequence of Methanosphaerula palustris E1-9CT, a Hydrogenotrophic Methanogen Isolated from a Minerotrophic Fen Peatland.</title>
        <authorList>
            <person name="Cadillo-Quiroz H."/>
            <person name="Browne P."/>
            <person name="Kyrpides N."/>
            <person name="Woyke T."/>
            <person name="Goodwin L."/>
            <person name="Detter C."/>
            <person name="Yavitt J.B."/>
            <person name="Zinder S.H."/>
        </authorList>
    </citation>
    <scope>NUCLEOTIDE SEQUENCE [LARGE SCALE GENOMIC DNA]</scope>
    <source>
        <strain evidence="12">ATCC BAA-1556 / DSM 19958 / E1-9c</strain>
    </source>
</reference>
<dbReference type="EC" id="6.3.5.12" evidence="8"/>
<keyword evidence="8" id="KW-0484">Methanogenesis</keyword>
<dbReference type="UniPathway" id="UPA00148">
    <property type="reaction ID" value="UER00231"/>
</dbReference>
<dbReference type="PANTHER" id="PTHR43873">
    <property type="entry name" value="COBYRINATE A,C-DIAMIDE SYNTHASE"/>
    <property type="match status" value="1"/>
</dbReference>
<dbReference type="GO" id="GO:0005524">
    <property type="term" value="F:ATP binding"/>
    <property type="evidence" value="ECO:0007669"/>
    <property type="project" value="UniProtKB-UniRule"/>
</dbReference>
<dbReference type="GO" id="GO:0009236">
    <property type="term" value="P:cobalamin biosynthetic process"/>
    <property type="evidence" value="ECO:0007669"/>
    <property type="project" value="UniProtKB-UniRule"/>
</dbReference>
<dbReference type="SUPFAM" id="SSF52317">
    <property type="entry name" value="Class I glutamine amidotransferase-like"/>
    <property type="match status" value="1"/>
</dbReference>
<feature type="domain" description="CobB/CobQ-like glutamine amidotransferase" evidence="10">
    <location>
        <begin position="251"/>
        <end position="437"/>
    </location>
</feature>
<dbReference type="GeneID" id="7270476"/>
<evidence type="ECO:0000256" key="8">
    <source>
        <dbReference type="HAMAP-Rule" id="MF_00027"/>
    </source>
</evidence>
<evidence type="ECO:0000313" key="11">
    <source>
        <dbReference type="EMBL" id="ACL16105.1"/>
    </source>
</evidence>
<dbReference type="Gene3D" id="3.40.50.880">
    <property type="match status" value="1"/>
</dbReference>
<dbReference type="EMBL" id="CP001338">
    <property type="protein sequence ID" value="ACL16105.1"/>
    <property type="molecule type" value="Genomic_DNA"/>
</dbReference>
<evidence type="ECO:0000259" key="10">
    <source>
        <dbReference type="Pfam" id="PF07685"/>
    </source>
</evidence>
<dbReference type="HAMAP" id="MF_00027">
    <property type="entry name" value="CobB_CbiA"/>
    <property type="match status" value="1"/>
</dbReference>
<dbReference type="Proteomes" id="UP000002457">
    <property type="component" value="Chromosome"/>
</dbReference>
<comment type="similarity">
    <text evidence="8">Belongs to the CobB/CbiA family.</text>
</comment>
<dbReference type="RefSeq" id="WP_012617424.1">
    <property type="nucleotide sequence ID" value="NC_011832.1"/>
</dbReference>
<evidence type="ECO:0000256" key="5">
    <source>
        <dbReference type="ARBA" id="ARBA00022840"/>
    </source>
</evidence>
<dbReference type="GO" id="GO:0015948">
    <property type="term" value="P:methanogenesis"/>
    <property type="evidence" value="ECO:0007669"/>
    <property type="project" value="UniProtKB-KW"/>
</dbReference>
<dbReference type="Pfam" id="PF07685">
    <property type="entry name" value="GATase_3"/>
    <property type="match status" value="1"/>
</dbReference>
<dbReference type="InterPro" id="IPR002586">
    <property type="entry name" value="CobQ/CobB/MinD/ParA_Nub-bd_dom"/>
</dbReference>
<keyword evidence="2 8" id="KW-0169">Cobalamin biosynthesis</keyword>
<comment type="cofactor">
    <cofactor evidence="1 8">
        <name>Mg(2+)</name>
        <dbReference type="ChEBI" id="CHEBI:18420"/>
    </cofactor>
</comment>
<dbReference type="STRING" id="521011.Mpal_0741"/>
<organism evidence="11 12">
    <name type="scientific">Methanosphaerula palustris (strain ATCC BAA-1556 / DSM 19958 / E1-9c)</name>
    <dbReference type="NCBI Taxonomy" id="521011"/>
    <lineage>
        <taxon>Archaea</taxon>
        <taxon>Methanobacteriati</taxon>
        <taxon>Methanobacteriota</taxon>
        <taxon>Stenosarchaea group</taxon>
        <taxon>Methanomicrobia</taxon>
        <taxon>Methanomicrobiales</taxon>
        <taxon>Methanoregulaceae</taxon>
        <taxon>Methanosphaerula</taxon>
    </lineage>
</organism>
<comment type="catalytic activity">
    <reaction evidence="8">
        <text>cob(II)yrinate + 2 L-glutamine + 2 ATP + 2 H2O = cob(II)yrinate a,c diamide + 2 L-glutamate + 2 ADP + 2 phosphate + 2 H(+)</text>
        <dbReference type="Rhea" id="RHEA:26289"/>
        <dbReference type="ChEBI" id="CHEBI:15377"/>
        <dbReference type="ChEBI" id="CHEBI:15378"/>
        <dbReference type="ChEBI" id="CHEBI:29985"/>
        <dbReference type="ChEBI" id="CHEBI:30616"/>
        <dbReference type="ChEBI" id="CHEBI:43474"/>
        <dbReference type="ChEBI" id="CHEBI:58359"/>
        <dbReference type="ChEBI" id="CHEBI:58537"/>
        <dbReference type="ChEBI" id="CHEBI:58894"/>
        <dbReference type="ChEBI" id="CHEBI:456216"/>
        <dbReference type="EC" id="6.3.5.11"/>
    </reaction>
</comment>
<dbReference type="CDD" id="cd03130">
    <property type="entry name" value="GATase1_CobB"/>
    <property type="match status" value="1"/>
</dbReference>
<evidence type="ECO:0000256" key="2">
    <source>
        <dbReference type="ARBA" id="ARBA00022573"/>
    </source>
</evidence>
<dbReference type="InterPro" id="IPR011698">
    <property type="entry name" value="GATase_3"/>
</dbReference>
<dbReference type="eggNOG" id="arCOG00106">
    <property type="taxonomic scope" value="Archaea"/>
</dbReference>
<evidence type="ECO:0000313" key="12">
    <source>
        <dbReference type="Proteomes" id="UP000002457"/>
    </source>
</evidence>
<keyword evidence="6 8" id="KW-0460">Magnesium</keyword>
<keyword evidence="3 8" id="KW-0436">Ligase</keyword>
<feature type="domain" description="CobQ/CobB/MinD/ParA nucleotide binding" evidence="9">
    <location>
        <begin position="17"/>
        <end position="191"/>
    </location>
</feature>
<evidence type="ECO:0000256" key="6">
    <source>
        <dbReference type="ARBA" id="ARBA00022842"/>
    </source>
</evidence>
<dbReference type="GO" id="GO:0042242">
    <property type="term" value="F:cobyrinic acid a,c-diamide synthase activity"/>
    <property type="evidence" value="ECO:0007669"/>
    <property type="project" value="UniProtKB-UniRule"/>
</dbReference>
<evidence type="ECO:0000256" key="3">
    <source>
        <dbReference type="ARBA" id="ARBA00022598"/>
    </source>
</evidence>
<accession>B8GG31</accession>
<dbReference type="Gene3D" id="3.40.50.300">
    <property type="entry name" value="P-loop containing nucleotide triphosphate hydrolases"/>
    <property type="match status" value="1"/>
</dbReference>
<comment type="pathway">
    <text evidence="8">Cofactor biosynthesis; adenosylcobalamin biosynthesis; cob(II)yrinate a,c-diamide from sirohydrochlorin (anaerobic route): step 10/10.</text>
</comment>
<dbReference type="KEGG" id="mpl:Mpal_0741"/>
<dbReference type="OrthoDB" id="8896at2157"/>
<evidence type="ECO:0000259" key="9">
    <source>
        <dbReference type="Pfam" id="PF01656"/>
    </source>
</evidence>
<evidence type="ECO:0000256" key="7">
    <source>
        <dbReference type="ARBA" id="ARBA00022962"/>
    </source>
</evidence>
<dbReference type="HOGENOM" id="CLU_022752_2_0_2"/>
<dbReference type="EC" id="6.3.5.11" evidence="8"/>
<keyword evidence="5 8" id="KW-0067">ATP-binding</keyword>
<keyword evidence="12" id="KW-1185">Reference proteome</keyword>
<dbReference type="InterPro" id="IPR004484">
    <property type="entry name" value="CbiA/CobB_synth"/>
</dbReference>
<name>B8GG31_METPE</name>
<keyword evidence="7 8" id="KW-0315">Glutamine amidotransferase</keyword>
<gene>
    <name evidence="8" type="primary">cbiA</name>
    <name evidence="8" type="synonym">cfbB</name>
    <name evidence="11" type="ordered locus">Mpal_0741</name>
</gene>
<evidence type="ECO:0000256" key="1">
    <source>
        <dbReference type="ARBA" id="ARBA00001946"/>
    </source>
</evidence>
<protein>
    <recommendedName>
        <fullName evidence="8">Cobyrinate a,c-diamide synthase</fullName>
        <ecNumber evidence="8">6.3.5.11</ecNumber>
    </recommendedName>
    <alternativeName>
        <fullName evidence="8">Cobyrinic acid a,c-diamide synthetase</fullName>
    </alternativeName>
    <alternativeName>
        <fullName evidence="8">Ni-sirohydrochlorin a,c-diamide synthase</fullName>
        <ecNumber evidence="8">6.3.5.12</ecNumber>
    </alternativeName>
    <alternativeName>
        <fullName evidence="8">Ni-sirohydrochlorin a,c-diamide synthetase</fullName>
    </alternativeName>
</protein>
<proteinExistence type="inferred from homology"/>
<comment type="function">
    <text evidence="8">Catalyzes the ATP-dependent amidation of the two carboxylate groups at positions a and c of cobyrinate, using either L-glutamine or ammonia as the nitrogen source. Involved in the biosynthesis of the unique nickel-containing tetrapyrrole coenzyme F430, the prosthetic group of methyl-coenzyme M reductase (MCR), which plays a key role in methanogenesis and anaerobic methane oxidation. Catalyzes the ATP-dependent amidation of the two carboxylate groups at positions a and c of Ni-sirohydrochlorin, using L-glutamine or ammonia as the nitrogen source.</text>
</comment>
<keyword evidence="4 8" id="KW-0547">Nucleotide-binding</keyword>
<dbReference type="NCBIfam" id="TIGR00379">
    <property type="entry name" value="cobB"/>
    <property type="match status" value="1"/>
</dbReference>
<dbReference type="PANTHER" id="PTHR43873:SF1">
    <property type="entry name" value="COBYRINATE A,C-DIAMIDE SYNTHASE"/>
    <property type="match status" value="1"/>
</dbReference>
<comment type="domain">
    <text evidence="8">Comprises of two domains. The C-terminal domain contains the binding site for glutamine and catalyzes the hydrolysis of this substrate to glutamate and ammonia. The N-terminal domain is anticipated to bind ATP, and cobyrinate or Ni-sirohydrochlorin, and catalyzes the ultimate synthesis of the diamide product. The ammonia produced via the glutaminase domain is probably translocated to the adjacent domain via a molecular tunnel, where it reacts with an activated intermediate.</text>
</comment>
<dbReference type="AlphaFoldDB" id="B8GG31"/>
<dbReference type="InterPro" id="IPR029062">
    <property type="entry name" value="Class_I_gatase-like"/>
</dbReference>
<feature type="site" description="Increases nucleophilicity of active site Cys" evidence="8">
    <location>
        <position position="433"/>
    </location>
</feature>
<evidence type="ECO:0000256" key="4">
    <source>
        <dbReference type="ARBA" id="ARBA00022741"/>
    </source>
</evidence>
<dbReference type="PROSITE" id="PS51274">
    <property type="entry name" value="GATASE_COBBQ"/>
    <property type="match status" value="1"/>
</dbReference>
<dbReference type="Pfam" id="PF01656">
    <property type="entry name" value="CbiA"/>
    <property type="match status" value="1"/>
</dbReference>
<dbReference type="CDD" id="cd05388">
    <property type="entry name" value="CobB_N"/>
    <property type="match status" value="1"/>
</dbReference>
<feature type="active site" description="Nucleophile" evidence="8">
    <location>
        <position position="331"/>
    </location>
</feature>
<dbReference type="InterPro" id="IPR027417">
    <property type="entry name" value="P-loop_NTPase"/>
</dbReference>
<dbReference type="NCBIfam" id="NF002204">
    <property type="entry name" value="PRK01077.1"/>
    <property type="match status" value="1"/>
</dbReference>
<dbReference type="SUPFAM" id="SSF52540">
    <property type="entry name" value="P-loop containing nucleoside triphosphate hydrolases"/>
    <property type="match status" value="1"/>
</dbReference>
<sequence length="454" mass="48394">MQRTGRDDSDEVTIPRVVIAGTWSGCGKTTVASGLMAALTGMGRTVQPFKVGPDFIDPTHHTLTCGRPSRNLDPFMMGEEQVIETFARASTGADIAVIEGVMGLYDGVDGTGCASTAHVARLLGAPVVLVVDAKGMSSTVHALINGICTYDRTINIAGVIFNRIGSPRHRQLIEKGLTVPALGWIPKQQDLMIESRHLGLSMAHESDRAASFGAVMQEHCALEQIESVAGSASPLEATRQPAPADQQEKATIGVAMDPAFCFYYQDNLDRLRAAGAGLVFFSPMTDPLPKVDGLYLGGGYPELHAEALETSPCRDQIRSAAMAGMPIYAECGGLTYLTESLSAGNHGYRMAGVLPATATMTSHFQGLGYVQGIWKGEVGYAAPGSPVSGHEFHYSRLVPDPDGRFAIALTRGKGIDRGKDGLYEQETTGCYTHAYFSRTFAEGLVQAGAAYRRL</sequence>
<comment type="catalytic activity">
    <reaction evidence="8">
        <text>Ni-sirohydrochlorin + 2 L-glutamine + 2 ATP + 2 H2O = Ni-sirohydrochlorin a,c-diamide + 2 L-glutamate + 2 ADP + 2 phosphate + 2 H(+)</text>
        <dbReference type="Rhea" id="RHEA:52896"/>
        <dbReference type="ChEBI" id="CHEBI:15377"/>
        <dbReference type="ChEBI" id="CHEBI:15378"/>
        <dbReference type="ChEBI" id="CHEBI:29985"/>
        <dbReference type="ChEBI" id="CHEBI:30616"/>
        <dbReference type="ChEBI" id="CHEBI:43474"/>
        <dbReference type="ChEBI" id="CHEBI:58359"/>
        <dbReference type="ChEBI" id="CHEBI:136841"/>
        <dbReference type="ChEBI" id="CHEBI:136887"/>
        <dbReference type="ChEBI" id="CHEBI:456216"/>
        <dbReference type="EC" id="6.3.5.12"/>
    </reaction>
</comment>